<evidence type="ECO:0000256" key="1">
    <source>
        <dbReference type="ARBA" id="ARBA00004167"/>
    </source>
</evidence>
<reference evidence="10" key="1">
    <citation type="submission" date="2022-11" db="UniProtKB">
        <authorList>
            <consortium name="WormBaseParasite"/>
        </authorList>
    </citation>
    <scope>IDENTIFICATION</scope>
</reference>
<keyword evidence="9" id="KW-1185">Reference proteome</keyword>
<evidence type="ECO:0000256" key="2">
    <source>
        <dbReference type="ARBA" id="ARBA00007647"/>
    </source>
</evidence>
<dbReference type="InterPro" id="IPR008166">
    <property type="entry name" value="Glyco_transf_92"/>
</dbReference>
<organism evidence="9 10">
    <name type="scientific">Acrobeloides nanus</name>
    <dbReference type="NCBI Taxonomy" id="290746"/>
    <lineage>
        <taxon>Eukaryota</taxon>
        <taxon>Metazoa</taxon>
        <taxon>Ecdysozoa</taxon>
        <taxon>Nematoda</taxon>
        <taxon>Chromadorea</taxon>
        <taxon>Rhabditida</taxon>
        <taxon>Tylenchina</taxon>
        <taxon>Cephalobomorpha</taxon>
        <taxon>Cephaloboidea</taxon>
        <taxon>Cephalobidae</taxon>
        <taxon>Acrobeloides</taxon>
    </lineage>
</organism>
<dbReference type="InterPro" id="IPR052012">
    <property type="entry name" value="GTase_92"/>
</dbReference>
<dbReference type="Proteomes" id="UP000887540">
    <property type="component" value="Unplaced"/>
</dbReference>
<proteinExistence type="inferred from homology"/>
<dbReference type="WBParaSite" id="ACRNAN_scaffold2969.g10144.t1">
    <property type="protein sequence ID" value="ACRNAN_scaffold2969.g10144.t1"/>
    <property type="gene ID" value="ACRNAN_scaffold2969.g10144"/>
</dbReference>
<keyword evidence="7" id="KW-0472">Membrane</keyword>
<evidence type="ECO:0000256" key="8">
    <source>
        <dbReference type="RuleBase" id="RU366017"/>
    </source>
</evidence>
<evidence type="ECO:0000256" key="4">
    <source>
        <dbReference type="ARBA" id="ARBA00022679"/>
    </source>
</evidence>
<evidence type="ECO:0000256" key="7">
    <source>
        <dbReference type="ARBA" id="ARBA00023136"/>
    </source>
</evidence>
<evidence type="ECO:0000313" key="10">
    <source>
        <dbReference type="WBParaSite" id="ACRNAN_scaffold2969.g10144.t1"/>
    </source>
</evidence>
<keyword evidence="6" id="KW-1133">Transmembrane helix</keyword>
<evidence type="ECO:0000256" key="6">
    <source>
        <dbReference type="ARBA" id="ARBA00022989"/>
    </source>
</evidence>
<dbReference type="PANTHER" id="PTHR21645:SF2">
    <property type="entry name" value="GLYCOSYLTRANSFERASE FAMILY 92 PROTEIN F59C6.8"/>
    <property type="match status" value="1"/>
</dbReference>
<dbReference type="GO" id="GO:0016757">
    <property type="term" value="F:glycosyltransferase activity"/>
    <property type="evidence" value="ECO:0007669"/>
    <property type="project" value="UniProtKB-UniRule"/>
</dbReference>
<evidence type="ECO:0000256" key="5">
    <source>
        <dbReference type="ARBA" id="ARBA00022692"/>
    </source>
</evidence>
<protein>
    <recommendedName>
        <fullName evidence="8">Glycosyltransferase family 92 protein</fullName>
        <ecNumber evidence="8">2.4.1.-</ecNumber>
    </recommendedName>
</protein>
<evidence type="ECO:0000313" key="9">
    <source>
        <dbReference type="Proteomes" id="UP000887540"/>
    </source>
</evidence>
<name>A0A914DN15_9BILA</name>
<dbReference type="Pfam" id="PF01697">
    <property type="entry name" value="Glyco_transf_92"/>
    <property type="match status" value="1"/>
</dbReference>
<comment type="similarity">
    <text evidence="2 8">Belongs to the glycosyltransferase 92 family.</text>
</comment>
<keyword evidence="5" id="KW-0812">Transmembrane</keyword>
<evidence type="ECO:0000256" key="3">
    <source>
        <dbReference type="ARBA" id="ARBA00022676"/>
    </source>
</evidence>
<accession>A0A914DN15</accession>
<keyword evidence="3 8" id="KW-0328">Glycosyltransferase</keyword>
<dbReference type="PANTHER" id="PTHR21645">
    <property type="entry name" value="GLYCOSYLTRANSFERASE FAMILY 92 PROTEIN"/>
    <property type="match status" value="1"/>
</dbReference>
<dbReference type="EC" id="2.4.1.-" evidence="8"/>
<comment type="subcellular location">
    <subcellularLocation>
        <location evidence="1">Membrane</location>
        <topology evidence="1">Single-pass membrane protein</topology>
    </subcellularLocation>
</comment>
<sequence>MKAYEKDGLLILRPAVKFFQPDDLDYDPNNQNEWNNQDVTYNSCLYEFKDSAEFIMIADWDDVLVPNHHRNYFDELIWLTQLYPSAAAFVFPRRHSNLYTASTPEKFNLTFTIETIQVSWHHFNTGKFVGLPSKFNGTWVHAPTRVNPGYDVIELNTAHLQVYHFRKWIYYDQEMNFNITSLTNMGNTKVMAFSFKNFIYRHKLQKIFNNLPTKIVYYEIMINCYGRFMLLVSHNSLEECPNVPACPLPTNVSLSCVNLVQNYTTTELRKGFMIHHSQEDNLVVSKSGCKM</sequence>
<dbReference type="AlphaFoldDB" id="A0A914DN15"/>
<keyword evidence="4 8" id="KW-0808">Transferase</keyword>
<dbReference type="GO" id="GO:0016020">
    <property type="term" value="C:membrane"/>
    <property type="evidence" value="ECO:0007669"/>
    <property type="project" value="UniProtKB-SubCell"/>
</dbReference>